<dbReference type="EMBL" id="MN602266">
    <property type="protein sequence ID" value="QGH74574.1"/>
    <property type="molecule type" value="Genomic_DNA"/>
</dbReference>
<evidence type="ECO:0000313" key="1">
    <source>
        <dbReference type="EMBL" id="QGH74574.1"/>
    </source>
</evidence>
<protein>
    <submittedName>
        <fullName evidence="1">Uncharacterized protein</fullName>
    </submittedName>
</protein>
<evidence type="ECO:0000313" key="2">
    <source>
        <dbReference type="Proteomes" id="UP000594402"/>
    </source>
</evidence>
<organism evidence="1 2">
    <name type="scientific">Bacteriophage DSS3_VP1</name>
    <dbReference type="NCBI Taxonomy" id="2664196"/>
    <lineage>
        <taxon>Viruses</taxon>
        <taxon>Duplodnaviria</taxon>
        <taxon>Heunggongvirae</taxon>
        <taxon>Uroviricota</taxon>
        <taxon>Caudoviricetes</taxon>
        <taxon>Naomviridae</taxon>
        <taxon>Noahvirus</taxon>
        <taxon>Noahvirus arc</taxon>
    </lineage>
</organism>
<accession>A0A7S5FQ79</accession>
<name>A0A7S5FQ79_9CAUD</name>
<reference evidence="1 2" key="1">
    <citation type="submission" date="2019-10" db="EMBL/GenBank/DDBJ databases">
        <title>Isolation and characterisation of a new family of globally distributed lytic roseophage, the Naomivirus.</title>
        <authorList>
            <person name="Rihtman B."/>
            <person name="Puxty R.J."/>
            <person name="Hapeshi A."/>
            <person name="Zhan Y."/>
            <person name="Michinevski S."/>
            <person name="Waterfield N.R."/>
            <person name="Chen F."/>
            <person name="Millard A.D."/>
            <person name="Scanlan D.J."/>
            <person name="Chen Y."/>
        </authorList>
    </citation>
    <scope>NUCLEOTIDE SEQUENCE [LARGE SCALE GENOMIC DNA]</scope>
</reference>
<proteinExistence type="predicted"/>
<keyword evidence="2" id="KW-1185">Reference proteome</keyword>
<dbReference type="Proteomes" id="UP000594402">
    <property type="component" value="Segment"/>
</dbReference>
<gene>
    <name evidence="1" type="ORF">DSS3VP1_00005</name>
</gene>
<sequence length="156" mass="18782">MQLQKLWEFETRIGDLVECRPYPDYEQQIYEICKTIPDESTFNNSYTTAYQFAEGKRYEEVTARQGVDDSCVPQWRLFRRFDERTVEEKLEFYHYHLRQYDTFYDIEQDPTGLFHLLQGDTSAVKGSLPYEGFMTTLHEAMMALEEMNYRMESLEK</sequence>